<dbReference type="AlphaFoldDB" id="A0A7G6SXK5"/>
<dbReference type="GO" id="GO:0016747">
    <property type="term" value="F:acyltransferase activity, transferring groups other than amino-acyl groups"/>
    <property type="evidence" value="ECO:0007669"/>
    <property type="project" value="InterPro"/>
</dbReference>
<dbReference type="InterPro" id="IPR016181">
    <property type="entry name" value="Acyl_CoA_acyltransferase"/>
</dbReference>
<sequence length="167" mass="18208">MSLNLIIEPLGGSHDRKAFSCGVVALDHYLREQASQDVKRRISNCFVAADRNVDLIAGYYTLAASSVPIASLPDDLTKRLPRYPVLPAILIGRLAVDTRYQGQRVGSILVVDALRRCAQAAPASFALIVDAKDDKAAAFYRKHGFTPFQGRLLSMFLSVATALKLFG</sequence>
<keyword evidence="2" id="KW-1277">Toxin-antitoxin system</keyword>
<evidence type="ECO:0000313" key="8">
    <source>
        <dbReference type="Proteomes" id="UP000515465"/>
    </source>
</evidence>
<evidence type="ECO:0000259" key="6">
    <source>
        <dbReference type="PROSITE" id="PS51186"/>
    </source>
</evidence>
<organism evidence="7 8">
    <name type="scientific">Mesorhizobium huakuii</name>
    <dbReference type="NCBI Taxonomy" id="28104"/>
    <lineage>
        <taxon>Bacteria</taxon>
        <taxon>Pseudomonadati</taxon>
        <taxon>Pseudomonadota</taxon>
        <taxon>Alphaproteobacteria</taxon>
        <taxon>Hyphomicrobiales</taxon>
        <taxon>Phyllobacteriaceae</taxon>
        <taxon>Mesorhizobium</taxon>
    </lineage>
</organism>
<comment type="catalytic activity">
    <reaction evidence="5">
        <text>glycyl-tRNA(Gly) + acetyl-CoA = N-acetylglycyl-tRNA(Gly) + CoA + H(+)</text>
        <dbReference type="Rhea" id="RHEA:81867"/>
        <dbReference type="Rhea" id="RHEA-COMP:9683"/>
        <dbReference type="Rhea" id="RHEA-COMP:19766"/>
        <dbReference type="ChEBI" id="CHEBI:15378"/>
        <dbReference type="ChEBI" id="CHEBI:57287"/>
        <dbReference type="ChEBI" id="CHEBI:57288"/>
        <dbReference type="ChEBI" id="CHEBI:78522"/>
        <dbReference type="ChEBI" id="CHEBI:232036"/>
    </reaction>
</comment>
<evidence type="ECO:0000256" key="4">
    <source>
        <dbReference type="ARBA" id="ARBA00023315"/>
    </source>
</evidence>
<dbReference type="PANTHER" id="PTHR36449:SF1">
    <property type="entry name" value="ACETYLTRANSFERASE"/>
    <property type="match status" value="1"/>
</dbReference>
<keyword evidence="1" id="KW-0678">Repressor</keyword>
<dbReference type="PROSITE" id="PS51186">
    <property type="entry name" value="GNAT"/>
    <property type="match status" value="1"/>
</dbReference>
<name>A0A7G6SXK5_9HYPH</name>
<dbReference type="SUPFAM" id="SSF55729">
    <property type="entry name" value="Acyl-CoA N-acyltransferases (Nat)"/>
    <property type="match status" value="1"/>
</dbReference>
<dbReference type="PANTHER" id="PTHR36449">
    <property type="entry name" value="ACETYLTRANSFERASE-RELATED"/>
    <property type="match status" value="1"/>
</dbReference>
<dbReference type="Proteomes" id="UP000515465">
    <property type="component" value="Chromosome"/>
</dbReference>
<evidence type="ECO:0000313" key="7">
    <source>
        <dbReference type="EMBL" id="QND59237.1"/>
    </source>
</evidence>
<gene>
    <name evidence="7" type="ORF">HB778_23580</name>
</gene>
<keyword evidence="4" id="KW-0012">Acyltransferase</keyword>
<evidence type="ECO:0000256" key="2">
    <source>
        <dbReference type="ARBA" id="ARBA00022649"/>
    </source>
</evidence>
<dbReference type="EMBL" id="CP050296">
    <property type="protein sequence ID" value="QND59237.1"/>
    <property type="molecule type" value="Genomic_DNA"/>
</dbReference>
<evidence type="ECO:0000256" key="1">
    <source>
        <dbReference type="ARBA" id="ARBA00022491"/>
    </source>
</evidence>
<accession>A0A7G6SXK5</accession>
<dbReference type="RefSeq" id="WP_183457394.1">
    <property type="nucleotide sequence ID" value="NZ_CP050296.1"/>
</dbReference>
<evidence type="ECO:0000256" key="5">
    <source>
        <dbReference type="ARBA" id="ARBA00049880"/>
    </source>
</evidence>
<evidence type="ECO:0000256" key="3">
    <source>
        <dbReference type="ARBA" id="ARBA00022679"/>
    </source>
</evidence>
<feature type="domain" description="N-acetyltransferase" evidence="6">
    <location>
        <begin position="25"/>
        <end position="160"/>
    </location>
</feature>
<keyword evidence="3 7" id="KW-0808">Transferase</keyword>
<dbReference type="Gene3D" id="3.40.630.30">
    <property type="match status" value="1"/>
</dbReference>
<proteinExistence type="predicted"/>
<dbReference type="Pfam" id="PF13508">
    <property type="entry name" value="Acetyltransf_7"/>
    <property type="match status" value="1"/>
</dbReference>
<dbReference type="InterPro" id="IPR000182">
    <property type="entry name" value="GNAT_dom"/>
</dbReference>
<protein>
    <submittedName>
        <fullName evidence="7">GNAT family N-acetyltransferase</fullName>
    </submittedName>
</protein>
<reference evidence="8" key="1">
    <citation type="journal article" date="2020" name="Mol. Plant Microbe">
        <title>Rhizobial microsymbionts of the narrowly endemic Oxytropis species growing in Kamchatka are characterized by significant genetic diversity and possess a set of genes that are associated with T3SS and T6SS secretion systems and can affect the development of symbiosis.</title>
        <authorList>
            <person name="Safronova V."/>
            <person name="Guro P."/>
            <person name="Sazanova A."/>
            <person name="Kuznetsova I."/>
            <person name="Belimov A."/>
            <person name="Yakubov V."/>
            <person name="Chirak E."/>
            <person name="Afonin A."/>
            <person name="Gogolev Y."/>
            <person name="Andronov E."/>
            <person name="Tikhonovich I."/>
        </authorList>
    </citation>
    <scope>NUCLEOTIDE SEQUENCE [LARGE SCALE GENOMIC DNA]</scope>
    <source>
        <strain evidence="8">583</strain>
    </source>
</reference>